<organism evidence="3 4">
    <name type="scientific">Ottowia pentelensis</name>
    <dbReference type="NCBI Taxonomy" id="511108"/>
    <lineage>
        <taxon>Bacteria</taxon>
        <taxon>Pseudomonadati</taxon>
        <taxon>Pseudomonadota</taxon>
        <taxon>Betaproteobacteria</taxon>
        <taxon>Burkholderiales</taxon>
        <taxon>Comamonadaceae</taxon>
        <taxon>Ottowia</taxon>
    </lineage>
</organism>
<dbReference type="RefSeq" id="WP_293226120.1">
    <property type="nucleotide sequence ID" value="NZ_JBHLTN010000007.1"/>
</dbReference>
<dbReference type="EMBL" id="JBHLTN010000007">
    <property type="protein sequence ID" value="MFC0591926.1"/>
    <property type="molecule type" value="Genomic_DNA"/>
</dbReference>
<name>A0ABV6PQ15_9BURK</name>
<gene>
    <name evidence="3" type="ORF">ACFFGG_05085</name>
</gene>
<reference evidence="3 4" key="1">
    <citation type="submission" date="2024-09" db="EMBL/GenBank/DDBJ databases">
        <authorList>
            <person name="Sun Q."/>
            <person name="Mori K."/>
        </authorList>
    </citation>
    <scope>NUCLEOTIDE SEQUENCE [LARGE SCALE GENOMIC DNA]</scope>
    <source>
        <strain evidence="3 4">NCAIM B.02336</strain>
    </source>
</reference>
<evidence type="ECO:0000313" key="4">
    <source>
        <dbReference type="Proteomes" id="UP001589834"/>
    </source>
</evidence>
<keyword evidence="4" id="KW-1185">Reference proteome</keyword>
<sequence length="100" mass="10206">MSSCIKPILAAFLVAGTAATAFAAGAENDALAAANAKVSLTQAITAAEQHAAGKATKAEFEHGKQGPVYEVEVVSGSKVFDVRVDADKGTVISSREDKLD</sequence>
<evidence type="ECO:0000256" key="1">
    <source>
        <dbReference type="SAM" id="SignalP"/>
    </source>
</evidence>
<protein>
    <submittedName>
        <fullName evidence="3">PepSY domain-containing protein</fullName>
    </submittedName>
</protein>
<dbReference type="Proteomes" id="UP001589834">
    <property type="component" value="Unassembled WGS sequence"/>
</dbReference>
<dbReference type="Pfam" id="PF03413">
    <property type="entry name" value="PepSY"/>
    <property type="match status" value="1"/>
</dbReference>
<evidence type="ECO:0000313" key="3">
    <source>
        <dbReference type="EMBL" id="MFC0591926.1"/>
    </source>
</evidence>
<proteinExistence type="predicted"/>
<evidence type="ECO:0000259" key="2">
    <source>
        <dbReference type="Pfam" id="PF03413"/>
    </source>
</evidence>
<dbReference type="Gene3D" id="3.10.450.40">
    <property type="match status" value="1"/>
</dbReference>
<keyword evidence="1" id="KW-0732">Signal</keyword>
<feature type="signal peptide" evidence="1">
    <location>
        <begin position="1"/>
        <end position="23"/>
    </location>
</feature>
<accession>A0ABV6PQ15</accession>
<comment type="caution">
    <text evidence="3">The sequence shown here is derived from an EMBL/GenBank/DDBJ whole genome shotgun (WGS) entry which is preliminary data.</text>
</comment>
<dbReference type="InterPro" id="IPR025711">
    <property type="entry name" value="PepSY"/>
</dbReference>
<feature type="chain" id="PRO_5046948729" evidence="1">
    <location>
        <begin position="24"/>
        <end position="100"/>
    </location>
</feature>
<feature type="domain" description="PepSY" evidence="2">
    <location>
        <begin position="37"/>
        <end position="94"/>
    </location>
</feature>